<feature type="compositionally biased region" description="Basic residues" evidence="1">
    <location>
        <begin position="353"/>
        <end position="364"/>
    </location>
</feature>
<proteinExistence type="predicted"/>
<feature type="compositionally biased region" description="Basic and acidic residues" evidence="1">
    <location>
        <begin position="314"/>
        <end position="346"/>
    </location>
</feature>
<feature type="region of interest" description="Disordered" evidence="1">
    <location>
        <begin position="1"/>
        <end position="91"/>
    </location>
</feature>
<feature type="compositionally biased region" description="Polar residues" evidence="1">
    <location>
        <begin position="72"/>
        <end position="83"/>
    </location>
</feature>
<feature type="region of interest" description="Disordered" evidence="1">
    <location>
        <begin position="198"/>
        <end position="389"/>
    </location>
</feature>
<feature type="region of interest" description="Disordered" evidence="1">
    <location>
        <begin position="144"/>
        <end position="164"/>
    </location>
</feature>
<feature type="compositionally biased region" description="Basic and acidic residues" evidence="1">
    <location>
        <begin position="365"/>
        <end position="389"/>
    </location>
</feature>
<dbReference type="Proteomes" id="UP000019471">
    <property type="component" value="Unassembled WGS sequence"/>
</dbReference>
<evidence type="ECO:0000256" key="1">
    <source>
        <dbReference type="SAM" id="MobiDB-lite"/>
    </source>
</evidence>
<dbReference type="AlphaFoldDB" id="W9WRH4"/>
<feature type="compositionally biased region" description="Basic and acidic residues" evidence="1">
    <location>
        <begin position="17"/>
        <end position="68"/>
    </location>
</feature>
<protein>
    <submittedName>
        <fullName evidence="2">Uncharacterized protein</fullName>
    </submittedName>
</protein>
<evidence type="ECO:0000313" key="3">
    <source>
        <dbReference type="Proteomes" id="UP000019471"/>
    </source>
</evidence>
<dbReference type="GeneID" id="19191297"/>
<name>W9WRH4_9EURO</name>
<feature type="compositionally biased region" description="Basic and acidic residues" evidence="1">
    <location>
        <begin position="144"/>
        <end position="157"/>
    </location>
</feature>
<organism evidence="2 3">
    <name type="scientific">Cladophialophora psammophila CBS 110553</name>
    <dbReference type="NCBI Taxonomy" id="1182543"/>
    <lineage>
        <taxon>Eukaryota</taxon>
        <taxon>Fungi</taxon>
        <taxon>Dikarya</taxon>
        <taxon>Ascomycota</taxon>
        <taxon>Pezizomycotina</taxon>
        <taxon>Eurotiomycetes</taxon>
        <taxon>Chaetothyriomycetidae</taxon>
        <taxon>Chaetothyriales</taxon>
        <taxon>Herpotrichiellaceae</taxon>
        <taxon>Cladophialophora</taxon>
    </lineage>
</organism>
<evidence type="ECO:0000313" key="2">
    <source>
        <dbReference type="EMBL" id="EXJ70518.1"/>
    </source>
</evidence>
<feature type="compositionally biased region" description="Basic residues" evidence="1">
    <location>
        <begin position="297"/>
        <end position="307"/>
    </location>
</feature>
<comment type="caution">
    <text evidence="2">The sequence shown here is derived from an EMBL/GenBank/DDBJ whole genome shotgun (WGS) entry which is preliminary data.</text>
</comment>
<gene>
    <name evidence="2" type="ORF">A1O5_06587</name>
</gene>
<accession>W9WRH4</accession>
<dbReference type="HOGENOM" id="CLU_733623_0_0_1"/>
<reference evidence="2 3" key="1">
    <citation type="submission" date="2013-03" db="EMBL/GenBank/DDBJ databases">
        <title>The Genome Sequence of Cladophialophora psammophila CBS 110553.</title>
        <authorList>
            <consortium name="The Broad Institute Genomics Platform"/>
            <person name="Cuomo C."/>
            <person name="de Hoog S."/>
            <person name="Gorbushina A."/>
            <person name="Walker B."/>
            <person name="Young S.K."/>
            <person name="Zeng Q."/>
            <person name="Gargeya S."/>
            <person name="Fitzgerald M."/>
            <person name="Haas B."/>
            <person name="Abouelleil A."/>
            <person name="Allen A.W."/>
            <person name="Alvarado L."/>
            <person name="Arachchi H.M."/>
            <person name="Berlin A.M."/>
            <person name="Chapman S.B."/>
            <person name="Gainer-Dewar J."/>
            <person name="Goldberg J."/>
            <person name="Griggs A."/>
            <person name="Gujja S."/>
            <person name="Hansen M."/>
            <person name="Howarth C."/>
            <person name="Imamovic A."/>
            <person name="Ireland A."/>
            <person name="Larimer J."/>
            <person name="McCowan C."/>
            <person name="Murphy C."/>
            <person name="Pearson M."/>
            <person name="Poon T.W."/>
            <person name="Priest M."/>
            <person name="Roberts A."/>
            <person name="Saif S."/>
            <person name="Shea T."/>
            <person name="Sisk P."/>
            <person name="Sykes S."/>
            <person name="Wortman J."/>
            <person name="Nusbaum C."/>
            <person name="Birren B."/>
        </authorList>
    </citation>
    <scope>NUCLEOTIDE SEQUENCE [LARGE SCALE GENOMIC DNA]</scope>
    <source>
        <strain evidence="2 3">CBS 110553</strain>
    </source>
</reference>
<dbReference type="RefSeq" id="XP_007745370.1">
    <property type="nucleotide sequence ID" value="XM_007747180.1"/>
</dbReference>
<dbReference type="OrthoDB" id="4149815at2759"/>
<dbReference type="EMBL" id="AMGX01000009">
    <property type="protein sequence ID" value="EXJ70518.1"/>
    <property type="molecule type" value="Genomic_DNA"/>
</dbReference>
<sequence length="389" mass="46736">MSTREDDRSYKVVYSSRARDEYDERIPSRKPRRDHDYDHDDEYRMEKSYSRDYRDDRIEIDRRSRTSDTRTQLPPSSSATKTTYEIGRDRNSEAYVKRSKAVVVDRPRDHGRYEYEILRPERREDGTYVVDLGGGRSRDYVVDVDSRGYDRPPRSRYGDLPPTASKRVDDVLTYETTRAGVHDRTVRDVRYKDVQVTEEVDDDSRYNRRGRTSEAYVDEIAPPKRLRSAMRGRNNSPPSLVERRSEHSVGFYRDQISHHDASESRHERPGAEAHLTGRYLVGNGEYEDEVYAAGYTRRNRSRSRSRGRYGPQRSDPRLHEHDEYDEERRTYTEETMRQYEYEDEQRPYPPQRSHSKRRHHRHHRRDDDRDSYSEYDTEVVKRTTKEYYR</sequence>
<feature type="compositionally biased region" description="Basic and acidic residues" evidence="1">
    <location>
        <begin position="1"/>
        <end position="10"/>
    </location>
</feature>
<keyword evidence="3" id="KW-1185">Reference proteome</keyword>
<dbReference type="eggNOG" id="ENOG502RVYM">
    <property type="taxonomic scope" value="Eukaryota"/>
</dbReference>
<feature type="compositionally biased region" description="Basic and acidic residues" evidence="1">
    <location>
        <begin position="255"/>
        <end position="271"/>
    </location>
</feature>